<dbReference type="EMBL" id="CAKOGL010000009">
    <property type="protein sequence ID" value="CAH2090539.1"/>
    <property type="molecule type" value="Genomic_DNA"/>
</dbReference>
<dbReference type="Proteomes" id="UP001153954">
    <property type="component" value="Unassembled WGS sequence"/>
</dbReference>
<protein>
    <recommendedName>
        <fullName evidence="4">Single domain-containing protein</fullName>
    </recommendedName>
</protein>
<evidence type="ECO:0000313" key="5">
    <source>
        <dbReference type="EMBL" id="CAH2090539.1"/>
    </source>
</evidence>
<name>A0AAU9TUZ2_EUPED</name>
<sequence>MVSRILWLMMAFGLAFGATFMGSLPMKPEQHAHKTGCYIKEIDDVITFGEAVNPVGVCYRIECSKHMLYYASCGVISIENHSSNCFITDEDLSRPYPSCCPQVKCEQDNFLV</sequence>
<dbReference type="InterPro" id="IPR053308">
    <property type="entry name" value="Vago-like"/>
</dbReference>
<dbReference type="AlphaFoldDB" id="A0AAU9TUZ2"/>
<feature type="domain" description="Single" evidence="4">
    <location>
        <begin position="37"/>
        <end position="105"/>
    </location>
</feature>
<reference evidence="5" key="1">
    <citation type="submission" date="2022-03" db="EMBL/GenBank/DDBJ databases">
        <authorList>
            <person name="Tunstrom K."/>
        </authorList>
    </citation>
    <scope>NUCLEOTIDE SEQUENCE</scope>
</reference>
<comment type="caution">
    <text evidence="5">The sequence shown here is derived from an EMBL/GenBank/DDBJ whole genome shotgun (WGS) entry which is preliminary data.</text>
</comment>
<dbReference type="InterPro" id="IPR029277">
    <property type="entry name" value="SVWC_dom"/>
</dbReference>
<gene>
    <name evidence="5" type="ORF">EEDITHA_LOCUS6485</name>
</gene>
<proteinExistence type="predicted"/>
<dbReference type="SMART" id="SM01318">
    <property type="entry name" value="SVWC"/>
    <property type="match status" value="1"/>
</dbReference>
<dbReference type="Pfam" id="PF15430">
    <property type="entry name" value="SVWC"/>
    <property type="match status" value="1"/>
</dbReference>
<keyword evidence="3" id="KW-0732">Signal</keyword>
<comment type="subcellular location">
    <subcellularLocation>
        <location evidence="1">Secreted</location>
    </subcellularLocation>
</comment>
<evidence type="ECO:0000256" key="3">
    <source>
        <dbReference type="SAM" id="SignalP"/>
    </source>
</evidence>
<evidence type="ECO:0000256" key="1">
    <source>
        <dbReference type="ARBA" id="ARBA00004613"/>
    </source>
</evidence>
<feature type="signal peptide" evidence="3">
    <location>
        <begin position="1"/>
        <end position="17"/>
    </location>
</feature>
<accession>A0AAU9TUZ2</accession>
<keyword evidence="6" id="KW-1185">Reference proteome</keyword>
<evidence type="ECO:0000256" key="2">
    <source>
        <dbReference type="ARBA" id="ARBA00022525"/>
    </source>
</evidence>
<keyword evidence="2" id="KW-0964">Secreted</keyword>
<dbReference type="PANTHER" id="PTHR39957:SF1">
    <property type="entry name" value="AT09846P1-RELATED"/>
    <property type="match status" value="1"/>
</dbReference>
<evidence type="ECO:0000259" key="4">
    <source>
        <dbReference type="SMART" id="SM01318"/>
    </source>
</evidence>
<organism evidence="5 6">
    <name type="scientific">Euphydryas editha</name>
    <name type="common">Edith's checkerspot</name>
    <dbReference type="NCBI Taxonomy" id="104508"/>
    <lineage>
        <taxon>Eukaryota</taxon>
        <taxon>Metazoa</taxon>
        <taxon>Ecdysozoa</taxon>
        <taxon>Arthropoda</taxon>
        <taxon>Hexapoda</taxon>
        <taxon>Insecta</taxon>
        <taxon>Pterygota</taxon>
        <taxon>Neoptera</taxon>
        <taxon>Endopterygota</taxon>
        <taxon>Lepidoptera</taxon>
        <taxon>Glossata</taxon>
        <taxon>Ditrysia</taxon>
        <taxon>Papilionoidea</taxon>
        <taxon>Nymphalidae</taxon>
        <taxon>Nymphalinae</taxon>
        <taxon>Euphydryas</taxon>
    </lineage>
</organism>
<evidence type="ECO:0000313" key="6">
    <source>
        <dbReference type="Proteomes" id="UP001153954"/>
    </source>
</evidence>
<feature type="chain" id="PRO_5043482543" description="Single domain-containing protein" evidence="3">
    <location>
        <begin position="18"/>
        <end position="112"/>
    </location>
</feature>
<dbReference type="GO" id="GO:0005576">
    <property type="term" value="C:extracellular region"/>
    <property type="evidence" value="ECO:0007669"/>
    <property type="project" value="UniProtKB-SubCell"/>
</dbReference>
<dbReference type="PANTHER" id="PTHR39957">
    <property type="entry name" value="AT09846P1-RELATED"/>
    <property type="match status" value="1"/>
</dbReference>